<dbReference type="InParanoid" id="C5E2G3"/>
<reference evidence="7 8" key="1">
    <citation type="journal article" date="2009" name="Genome Res.">
        <title>Comparative genomics of protoploid Saccharomycetaceae.</title>
        <authorList>
            <consortium name="The Genolevures Consortium"/>
            <person name="Souciet J.-L."/>
            <person name="Dujon B."/>
            <person name="Gaillardin C."/>
            <person name="Johnston M."/>
            <person name="Baret P.V."/>
            <person name="Cliften P."/>
            <person name="Sherman D.J."/>
            <person name="Weissenbach J."/>
            <person name="Westhof E."/>
            <person name="Wincker P."/>
            <person name="Jubin C."/>
            <person name="Poulain J."/>
            <person name="Barbe V."/>
            <person name="Segurens B."/>
            <person name="Artiguenave F."/>
            <person name="Anthouard V."/>
            <person name="Vacherie B."/>
            <person name="Val M.-E."/>
            <person name="Fulton R.S."/>
            <person name="Minx P."/>
            <person name="Wilson R."/>
            <person name="Durrens P."/>
            <person name="Jean G."/>
            <person name="Marck C."/>
            <person name="Martin T."/>
            <person name="Nikolski M."/>
            <person name="Rolland T."/>
            <person name="Seret M.-L."/>
            <person name="Casaregola S."/>
            <person name="Despons L."/>
            <person name="Fairhead C."/>
            <person name="Fischer G."/>
            <person name="Lafontaine I."/>
            <person name="Leh V."/>
            <person name="Lemaire M."/>
            <person name="de Montigny J."/>
            <person name="Neuveglise C."/>
            <person name="Thierry A."/>
            <person name="Blanc-Lenfle I."/>
            <person name="Bleykasten C."/>
            <person name="Diffels J."/>
            <person name="Fritsch E."/>
            <person name="Frangeul L."/>
            <person name="Goeffon A."/>
            <person name="Jauniaux N."/>
            <person name="Kachouri-Lafond R."/>
            <person name="Payen C."/>
            <person name="Potier S."/>
            <person name="Pribylova L."/>
            <person name="Ozanne C."/>
            <person name="Richard G.-F."/>
            <person name="Sacerdot C."/>
            <person name="Straub M.-L."/>
            <person name="Talla E."/>
        </authorList>
    </citation>
    <scope>NUCLEOTIDE SEQUENCE [LARGE SCALE GENOMIC DNA]</scope>
    <source>
        <strain evidence="8">ATCC 56472 / CBS 6340 / NRRL Y-8284</strain>
    </source>
</reference>
<keyword evidence="3 6" id="KW-0812">Transmembrane</keyword>
<comment type="subcellular location">
    <subcellularLocation>
        <location evidence="1">Membrane</location>
        <topology evidence="1">Multi-pass membrane protein</topology>
    </subcellularLocation>
</comment>
<feature type="transmembrane region" description="Helical" evidence="6">
    <location>
        <begin position="353"/>
        <end position="378"/>
    </location>
</feature>
<evidence type="ECO:0000256" key="3">
    <source>
        <dbReference type="ARBA" id="ARBA00022692"/>
    </source>
</evidence>
<dbReference type="Pfam" id="PF03062">
    <property type="entry name" value="MBOAT"/>
    <property type="match status" value="1"/>
</dbReference>
<evidence type="ECO:0000256" key="4">
    <source>
        <dbReference type="ARBA" id="ARBA00022989"/>
    </source>
</evidence>
<dbReference type="Proteomes" id="UP000002036">
    <property type="component" value="Chromosome H"/>
</dbReference>
<organism evidence="7 8">
    <name type="scientific">Lachancea thermotolerans (strain ATCC 56472 / CBS 6340 / NRRL Y-8284)</name>
    <name type="common">Yeast</name>
    <name type="synonym">Kluyveromyces thermotolerans</name>
    <dbReference type="NCBI Taxonomy" id="559295"/>
    <lineage>
        <taxon>Eukaryota</taxon>
        <taxon>Fungi</taxon>
        <taxon>Dikarya</taxon>
        <taxon>Ascomycota</taxon>
        <taxon>Saccharomycotina</taxon>
        <taxon>Saccharomycetes</taxon>
        <taxon>Saccharomycetales</taxon>
        <taxon>Saccharomycetaceae</taxon>
        <taxon>Lachancea</taxon>
    </lineage>
</organism>
<keyword evidence="4 6" id="KW-1133">Transmembrane helix</keyword>
<name>C5E2G3_LACTC</name>
<keyword evidence="8" id="KW-1185">Reference proteome</keyword>
<dbReference type="RefSeq" id="XP_002556086.1">
    <property type="nucleotide sequence ID" value="XM_002556040.1"/>
</dbReference>
<evidence type="ECO:0000256" key="6">
    <source>
        <dbReference type="SAM" id="Phobius"/>
    </source>
</evidence>
<evidence type="ECO:0000256" key="1">
    <source>
        <dbReference type="ARBA" id="ARBA00004141"/>
    </source>
</evidence>
<dbReference type="GO" id="GO:0008374">
    <property type="term" value="F:O-acyltransferase activity"/>
    <property type="evidence" value="ECO:0007669"/>
    <property type="project" value="TreeGrafter"/>
</dbReference>
<feature type="transmembrane region" description="Helical" evidence="6">
    <location>
        <begin position="54"/>
        <end position="71"/>
    </location>
</feature>
<dbReference type="PANTHER" id="PTHR13285">
    <property type="entry name" value="ACYLTRANSFERASE"/>
    <property type="match status" value="1"/>
</dbReference>
<dbReference type="GeneID" id="8294400"/>
<feature type="transmembrane region" description="Helical" evidence="6">
    <location>
        <begin position="562"/>
        <end position="582"/>
    </location>
</feature>
<evidence type="ECO:0000256" key="2">
    <source>
        <dbReference type="ARBA" id="ARBA00010323"/>
    </source>
</evidence>
<dbReference type="GO" id="GO:0005783">
    <property type="term" value="C:endoplasmic reticulum"/>
    <property type="evidence" value="ECO:0007669"/>
    <property type="project" value="TreeGrafter"/>
</dbReference>
<accession>C5E2G3</accession>
<evidence type="ECO:0000313" key="8">
    <source>
        <dbReference type="Proteomes" id="UP000002036"/>
    </source>
</evidence>
<dbReference type="KEGG" id="lth:KLTH0H04730g"/>
<dbReference type="AlphaFoldDB" id="C5E2G3"/>
<dbReference type="PANTHER" id="PTHR13285:SF18">
    <property type="entry name" value="PROTEIN-CYSTEINE N-PALMITOYLTRANSFERASE RASP"/>
    <property type="match status" value="1"/>
</dbReference>
<protein>
    <submittedName>
        <fullName evidence="7">KLTH0H04730p</fullName>
    </submittedName>
</protein>
<feature type="transmembrane region" description="Helical" evidence="6">
    <location>
        <begin position="112"/>
        <end position="130"/>
    </location>
</feature>
<sequence>MIVEIGNMLLQQILYFFSLKMLDSRLDPSTDAKRAQKVSMGASKSRWRTFEFKVYYVMFILVVPLMIRTAISATSERNPNYARFEPLLSKGWILGRKVDNTDSQYRFFRDNMPLLAGLIVLHTGLKKAVLRTTNVRRVRFDLVFGLLFLFAAHGVSALRVLLHLVINYAIAKTLRKNYRLATFLTWVYGISTLFFNNSYRKYPFGNVLSVLTPLDGAFKGIIERWDVFFNFTLLRMISFNMDFLEKWEQVVTGKKNNSPSPSPSHVSNLKPELKRAASSATTLETICENGTTNVLLDERARMNAPHHIQDYLFANYLAYVTYTPLFIAGPIVTFNDYLYQCQQTLPSINTKRILYYAGRFVLCVLTMEFVLHYIYAVAVSKTKAWDGDTPFQISMIGLFNLNIVWLKLLIPWRLFRLWAMIDGVDAPENMIRCVDNNFSALAFWRAWHRSFNKWVVRYVYIPLGGSKNRILTSLAVFSFVAIWHDIELKLLLWGWLIVLFLLPEIFAQRYFAPYRKRPWYRFVRAMGAILNIWMMMIANLYGFCLGYDGTVHLIKGLFFTWAGLRFLMGANVALFIAVQVMFEQREHEKRNGVDVKC</sequence>
<dbReference type="OrthoDB" id="420606at2759"/>
<feature type="transmembrane region" description="Helical" evidence="6">
    <location>
        <begin position="142"/>
        <end position="166"/>
    </location>
</feature>
<evidence type="ECO:0000256" key="5">
    <source>
        <dbReference type="ARBA" id="ARBA00023136"/>
    </source>
</evidence>
<dbReference type="GO" id="GO:0016020">
    <property type="term" value="C:membrane"/>
    <property type="evidence" value="ECO:0007669"/>
    <property type="project" value="UniProtKB-SubCell"/>
</dbReference>
<dbReference type="FunCoup" id="C5E2G3">
    <property type="interactions" value="133"/>
</dbReference>
<gene>
    <name evidence="7" type="ordered locus">KLTH0H04730g</name>
</gene>
<feature type="transmembrane region" description="Helical" evidence="6">
    <location>
        <begin position="523"/>
        <end position="542"/>
    </location>
</feature>
<feature type="transmembrane region" description="Helical" evidence="6">
    <location>
        <begin position="492"/>
        <end position="511"/>
    </location>
</feature>
<dbReference type="GO" id="GO:0006506">
    <property type="term" value="P:GPI anchor biosynthetic process"/>
    <property type="evidence" value="ECO:0007669"/>
    <property type="project" value="TreeGrafter"/>
</dbReference>
<dbReference type="HOGENOM" id="CLU_021430_1_1_1"/>
<dbReference type="eggNOG" id="KOG3860">
    <property type="taxonomic scope" value="Eukaryota"/>
</dbReference>
<keyword evidence="5 6" id="KW-0472">Membrane</keyword>
<dbReference type="InterPro" id="IPR051085">
    <property type="entry name" value="MB_O-acyltransferase"/>
</dbReference>
<dbReference type="InterPro" id="IPR004299">
    <property type="entry name" value="MBOAT_fam"/>
</dbReference>
<dbReference type="STRING" id="559295.C5E2G3"/>
<dbReference type="EMBL" id="CU928180">
    <property type="protein sequence ID" value="CAR30224.1"/>
    <property type="molecule type" value="Genomic_DNA"/>
</dbReference>
<comment type="similarity">
    <text evidence="2">Belongs to the membrane-bound acyltransferase family.</text>
</comment>
<evidence type="ECO:0000313" key="7">
    <source>
        <dbReference type="EMBL" id="CAR30224.1"/>
    </source>
</evidence>
<dbReference type="OMA" id="GWHRSYN"/>
<proteinExistence type="inferred from homology"/>
<feature type="transmembrane region" description="Helical" evidence="6">
    <location>
        <begin position="390"/>
        <end position="410"/>
    </location>
</feature>
<feature type="transmembrane region" description="Helical" evidence="6">
    <location>
        <begin position="178"/>
        <end position="195"/>
    </location>
</feature>